<keyword evidence="1" id="KW-0812">Transmembrane</keyword>
<reference evidence="2 3" key="1">
    <citation type="submission" date="2016-07" db="EMBL/GenBank/DDBJ databases">
        <title>Multiple horizontal gene transfer events from other fungi enriched the ability of initially mycotrophic Trichoderma (Ascomycota) to feed on dead plant biomass.</title>
        <authorList>
            <consortium name="DOE Joint Genome Institute"/>
            <person name="Aerts A."/>
            <person name="Atanasova L."/>
            <person name="Chenthamara K."/>
            <person name="Zhang J."/>
            <person name="Grujic M."/>
            <person name="Henrissat B."/>
            <person name="Kuo A."/>
            <person name="Salamov A."/>
            <person name="Lipzen A."/>
            <person name="Labutti K."/>
            <person name="Barry K."/>
            <person name="Miao Y."/>
            <person name="Rahimi M.J."/>
            <person name="Shen Q."/>
            <person name="Grigoriev I.V."/>
            <person name="Kubicek C.P."/>
            <person name="Druzhinina I.S."/>
        </authorList>
    </citation>
    <scope>NUCLEOTIDE SEQUENCE [LARGE SCALE GENOMIC DNA]</scope>
    <source>
        <strain evidence="2 3">CBS 433.97</strain>
    </source>
</reference>
<proteinExistence type="predicted"/>
<gene>
    <name evidence="2" type="ORF">M441DRAFT_414321</name>
</gene>
<dbReference type="Proteomes" id="UP000240493">
    <property type="component" value="Unassembled WGS sequence"/>
</dbReference>
<accession>A0A2T3Z7U5</accession>
<protein>
    <recommendedName>
        <fullName evidence="4">Transmembrane protein</fullName>
    </recommendedName>
</protein>
<evidence type="ECO:0000256" key="1">
    <source>
        <dbReference type="SAM" id="Phobius"/>
    </source>
</evidence>
<evidence type="ECO:0000313" key="2">
    <source>
        <dbReference type="EMBL" id="PTB40893.1"/>
    </source>
</evidence>
<feature type="transmembrane region" description="Helical" evidence="1">
    <location>
        <begin position="72"/>
        <end position="92"/>
    </location>
</feature>
<dbReference type="EMBL" id="KZ679262">
    <property type="protein sequence ID" value="PTB40893.1"/>
    <property type="molecule type" value="Genomic_DNA"/>
</dbReference>
<sequence length="93" mass="10613">MVRSSGMQGNRRICIHLPTCGSFGLPGKSRYRLAGSSTSKTSLELRLLHPFFCSTPFTRTNFLLLLLAKRSWFFHVGAAFFFDSFCFFAIIFF</sequence>
<keyword evidence="3" id="KW-1185">Reference proteome</keyword>
<keyword evidence="1" id="KW-1133">Transmembrane helix</keyword>
<evidence type="ECO:0000313" key="3">
    <source>
        <dbReference type="Proteomes" id="UP000240493"/>
    </source>
</evidence>
<evidence type="ECO:0008006" key="4">
    <source>
        <dbReference type="Google" id="ProtNLM"/>
    </source>
</evidence>
<dbReference type="AlphaFoldDB" id="A0A2T3Z7U5"/>
<name>A0A2T3Z7U5_TRIA4</name>
<keyword evidence="1" id="KW-0472">Membrane</keyword>
<organism evidence="2 3">
    <name type="scientific">Trichoderma asperellum (strain ATCC 204424 / CBS 433.97 / NBRC 101777)</name>
    <dbReference type="NCBI Taxonomy" id="1042311"/>
    <lineage>
        <taxon>Eukaryota</taxon>
        <taxon>Fungi</taxon>
        <taxon>Dikarya</taxon>
        <taxon>Ascomycota</taxon>
        <taxon>Pezizomycotina</taxon>
        <taxon>Sordariomycetes</taxon>
        <taxon>Hypocreomycetidae</taxon>
        <taxon>Hypocreales</taxon>
        <taxon>Hypocreaceae</taxon>
        <taxon>Trichoderma</taxon>
    </lineage>
</organism>